<dbReference type="PANTHER" id="PTHR48100">
    <property type="entry name" value="BROAD-SPECIFICITY PHOSPHATASE YOR283W-RELATED"/>
    <property type="match status" value="1"/>
</dbReference>
<sequence>MKTVYFVRHGQSEGNVSPVYQTVSSPLTVNGKVQAGFIAERCSKLPIEAIISSTQLRAKETASIIAEKTGHTVEFSDLFRERRKPTELNGKLFDDSEAQKLNEAWWQSLIDAGPRAGDGENFQDINERAASALEYLIGRPEDHILVVTHGFYMRYIVAKAIYGDKLTGALFADFAPSLVMENTGVTVLRYGTPSVLHAWGKAARWELWVWNDHAHLG</sequence>
<dbReference type="SMART" id="SM00855">
    <property type="entry name" value="PGAM"/>
    <property type="match status" value="1"/>
</dbReference>
<dbReference type="CDD" id="cd07067">
    <property type="entry name" value="HP_PGM_like"/>
    <property type="match status" value="1"/>
</dbReference>
<dbReference type="STRING" id="1798513.A3A40_03330"/>
<dbReference type="InterPro" id="IPR029033">
    <property type="entry name" value="His_PPase_superfam"/>
</dbReference>
<organism evidence="1 2">
    <name type="scientific">Candidatus Kaiserbacteria bacterium RIFCSPLOWO2_01_FULL_54_20</name>
    <dbReference type="NCBI Taxonomy" id="1798513"/>
    <lineage>
        <taxon>Bacteria</taxon>
        <taxon>Candidatus Kaiseribacteriota</taxon>
    </lineage>
</organism>
<proteinExistence type="predicted"/>
<dbReference type="Pfam" id="PF00300">
    <property type="entry name" value="His_Phos_1"/>
    <property type="match status" value="1"/>
</dbReference>
<reference evidence="1 2" key="1">
    <citation type="journal article" date="2016" name="Nat. Commun.">
        <title>Thousands of microbial genomes shed light on interconnected biogeochemical processes in an aquifer system.</title>
        <authorList>
            <person name="Anantharaman K."/>
            <person name="Brown C.T."/>
            <person name="Hug L.A."/>
            <person name="Sharon I."/>
            <person name="Castelle C.J."/>
            <person name="Probst A.J."/>
            <person name="Thomas B.C."/>
            <person name="Singh A."/>
            <person name="Wilkins M.J."/>
            <person name="Karaoz U."/>
            <person name="Brodie E.L."/>
            <person name="Williams K.H."/>
            <person name="Hubbard S.S."/>
            <person name="Banfield J.F."/>
        </authorList>
    </citation>
    <scope>NUCLEOTIDE SEQUENCE [LARGE SCALE GENOMIC DNA]</scope>
</reference>
<dbReference type="AlphaFoldDB" id="A0A1F6EJ55"/>
<evidence type="ECO:0000313" key="2">
    <source>
        <dbReference type="Proteomes" id="UP000178427"/>
    </source>
</evidence>
<dbReference type="EMBL" id="MFMA01000046">
    <property type="protein sequence ID" value="OGG73668.1"/>
    <property type="molecule type" value="Genomic_DNA"/>
</dbReference>
<dbReference type="Gene3D" id="3.40.50.1240">
    <property type="entry name" value="Phosphoglycerate mutase-like"/>
    <property type="match status" value="1"/>
</dbReference>
<name>A0A1F6EJ55_9BACT</name>
<dbReference type="InterPro" id="IPR050275">
    <property type="entry name" value="PGM_Phosphatase"/>
</dbReference>
<dbReference type="SUPFAM" id="SSF53254">
    <property type="entry name" value="Phosphoglycerate mutase-like"/>
    <property type="match status" value="1"/>
</dbReference>
<dbReference type="GO" id="GO:0016791">
    <property type="term" value="F:phosphatase activity"/>
    <property type="evidence" value="ECO:0007669"/>
    <property type="project" value="TreeGrafter"/>
</dbReference>
<comment type="caution">
    <text evidence="1">The sequence shown here is derived from an EMBL/GenBank/DDBJ whole genome shotgun (WGS) entry which is preliminary data.</text>
</comment>
<accession>A0A1F6EJ55</accession>
<dbReference type="GO" id="GO:0005737">
    <property type="term" value="C:cytoplasm"/>
    <property type="evidence" value="ECO:0007669"/>
    <property type="project" value="TreeGrafter"/>
</dbReference>
<gene>
    <name evidence="1" type="ORF">A3A40_03330</name>
</gene>
<evidence type="ECO:0008006" key="3">
    <source>
        <dbReference type="Google" id="ProtNLM"/>
    </source>
</evidence>
<protein>
    <recommendedName>
        <fullName evidence="3">Phosphoglycerate mutase</fullName>
    </recommendedName>
</protein>
<dbReference type="InterPro" id="IPR013078">
    <property type="entry name" value="His_Pase_superF_clade-1"/>
</dbReference>
<evidence type="ECO:0000313" key="1">
    <source>
        <dbReference type="EMBL" id="OGG73668.1"/>
    </source>
</evidence>
<dbReference type="PANTHER" id="PTHR48100:SF1">
    <property type="entry name" value="HISTIDINE PHOSPHATASE FAMILY PROTEIN-RELATED"/>
    <property type="match status" value="1"/>
</dbReference>
<dbReference type="Proteomes" id="UP000178427">
    <property type="component" value="Unassembled WGS sequence"/>
</dbReference>